<sequence>MTVSLGNNLLNYLSQINQSNSGTTTSSTDKKELSSEFAQLLASSLMNDSSSQMFSTLSLSGSDSASTDSDDANSIANISNQGTNSVEDLLWSLLSSSANANTSTVSGSSI</sequence>
<dbReference type="RefSeq" id="WP_093674667.1">
    <property type="nucleotide sequence ID" value="NZ_FOOY01000032.1"/>
</dbReference>
<proteinExistence type="predicted"/>
<dbReference type="EMBL" id="FOOY01000032">
    <property type="protein sequence ID" value="SFG94096.1"/>
    <property type="molecule type" value="Genomic_DNA"/>
</dbReference>
<name>A0A1I2W212_9BACL</name>
<evidence type="ECO:0000313" key="3">
    <source>
        <dbReference type="Proteomes" id="UP000198752"/>
    </source>
</evidence>
<protein>
    <submittedName>
        <fullName evidence="2">Uncharacterized protein</fullName>
    </submittedName>
</protein>
<feature type="region of interest" description="Disordered" evidence="1">
    <location>
        <begin position="54"/>
        <end position="79"/>
    </location>
</feature>
<organism evidence="2 3">
    <name type="scientific">Sporolactobacillus nakayamae</name>
    <dbReference type="NCBI Taxonomy" id="269670"/>
    <lineage>
        <taxon>Bacteria</taxon>
        <taxon>Bacillati</taxon>
        <taxon>Bacillota</taxon>
        <taxon>Bacilli</taxon>
        <taxon>Bacillales</taxon>
        <taxon>Sporolactobacillaceae</taxon>
        <taxon>Sporolactobacillus</taxon>
    </lineage>
</organism>
<reference evidence="3" key="1">
    <citation type="submission" date="2016-10" db="EMBL/GenBank/DDBJ databases">
        <authorList>
            <person name="Varghese N."/>
            <person name="Submissions S."/>
        </authorList>
    </citation>
    <scope>NUCLEOTIDE SEQUENCE [LARGE SCALE GENOMIC DNA]</scope>
    <source>
        <strain evidence="3">ATCC 700379</strain>
    </source>
</reference>
<dbReference type="Proteomes" id="UP000198752">
    <property type="component" value="Unassembled WGS sequence"/>
</dbReference>
<evidence type="ECO:0000313" key="2">
    <source>
        <dbReference type="EMBL" id="SFG94096.1"/>
    </source>
</evidence>
<keyword evidence="3" id="KW-1185">Reference proteome</keyword>
<evidence type="ECO:0000256" key="1">
    <source>
        <dbReference type="SAM" id="MobiDB-lite"/>
    </source>
</evidence>
<feature type="compositionally biased region" description="Low complexity" evidence="1">
    <location>
        <begin position="54"/>
        <end position="67"/>
    </location>
</feature>
<dbReference type="AlphaFoldDB" id="A0A1I2W212"/>
<gene>
    <name evidence="2" type="ORF">SAMN02982927_03316</name>
</gene>
<accession>A0A1I2W212</accession>